<evidence type="ECO:0000313" key="2">
    <source>
        <dbReference type="Proteomes" id="UP001412067"/>
    </source>
</evidence>
<gene>
    <name evidence="1" type="ORF">KSP40_PGU014758</name>
</gene>
<reference evidence="1 2" key="1">
    <citation type="journal article" date="2022" name="Nat. Plants">
        <title>Genomes of leafy and leafless Platanthera orchids illuminate the evolution of mycoheterotrophy.</title>
        <authorList>
            <person name="Li M.H."/>
            <person name="Liu K.W."/>
            <person name="Li Z."/>
            <person name="Lu H.C."/>
            <person name="Ye Q.L."/>
            <person name="Zhang D."/>
            <person name="Wang J.Y."/>
            <person name="Li Y.F."/>
            <person name="Zhong Z.M."/>
            <person name="Liu X."/>
            <person name="Yu X."/>
            <person name="Liu D.K."/>
            <person name="Tu X.D."/>
            <person name="Liu B."/>
            <person name="Hao Y."/>
            <person name="Liao X.Y."/>
            <person name="Jiang Y.T."/>
            <person name="Sun W.H."/>
            <person name="Chen J."/>
            <person name="Chen Y.Q."/>
            <person name="Ai Y."/>
            <person name="Zhai J.W."/>
            <person name="Wu S.S."/>
            <person name="Zhou Z."/>
            <person name="Hsiao Y.Y."/>
            <person name="Wu W.L."/>
            <person name="Chen Y.Y."/>
            <person name="Lin Y.F."/>
            <person name="Hsu J.L."/>
            <person name="Li C.Y."/>
            <person name="Wang Z.W."/>
            <person name="Zhao X."/>
            <person name="Zhong W.Y."/>
            <person name="Ma X.K."/>
            <person name="Ma L."/>
            <person name="Huang J."/>
            <person name="Chen G.Z."/>
            <person name="Huang M.Z."/>
            <person name="Huang L."/>
            <person name="Peng D.H."/>
            <person name="Luo Y.B."/>
            <person name="Zou S.Q."/>
            <person name="Chen S.P."/>
            <person name="Lan S."/>
            <person name="Tsai W.C."/>
            <person name="Van de Peer Y."/>
            <person name="Liu Z.J."/>
        </authorList>
    </citation>
    <scope>NUCLEOTIDE SEQUENCE [LARGE SCALE GENOMIC DNA]</scope>
    <source>
        <strain evidence="1">Lor288</strain>
    </source>
</reference>
<name>A0ABR2MA92_9ASPA</name>
<dbReference type="PANTHER" id="PTHR37076:SF3">
    <property type="entry name" value="STRESS RESPONSE PROTEIN NST1-LIKE"/>
    <property type="match status" value="1"/>
</dbReference>
<dbReference type="PANTHER" id="PTHR37076">
    <property type="entry name" value="HISTONE-LYSINE N-METHYLTRANSFERASE, H3 LYSINE-79 SPECIFIC-LIKE-RELATED"/>
    <property type="match status" value="1"/>
</dbReference>
<protein>
    <submittedName>
        <fullName evidence="1">Uncharacterized protein</fullName>
    </submittedName>
</protein>
<dbReference type="EMBL" id="JBBWWR010000010">
    <property type="protein sequence ID" value="KAK8960885.1"/>
    <property type="molecule type" value="Genomic_DNA"/>
</dbReference>
<dbReference type="Proteomes" id="UP001412067">
    <property type="component" value="Unassembled WGS sequence"/>
</dbReference>
<sequence>MVAEPAEDKFWGWLTGFSAPGVPQTNTVSPRRNRETAPPFELRLHLTLPASATPHPTEDPAAMKRKKWTEAEEETLINAYSDLLSSCGMFSQLRTREKKFQPIADRLNSLHHIRDPAAFPFRWSWRDVSVKIQNMRHQYLGVKLKLSSSSPNWDRALHLWPNFLRYKAVFGTLTPIPPLHHLPPLKTGR</sequence>
<accession>A0ABR2MA92</accession>
<keyword evidence="2" id="KW-1185">Reference proteome</keyword>
<proteinExistence type="predicted"/>
<evidence type="ECO:0000313" key="1">
    <source>
        <dbReference type="EMBL" id="KAK8960885.1"/>
    </source>
</evidence>
<organism evidence="1 2">
    <name type="scientific">Platanthera guangdongensis</name>
    <dbReference type="NCBI Taxonomy" id="2320717"/>
    <lineage>
        <taxon>Eukaryota</taxon>
        <taxon>Viridiplantae</taxon>
        <taxon>Streptophyta</taxon>
        <taxon>Embryophyta</taxon>
        <taxon>Tracheophyta</taxon>
        <taxon>Spermatophyta</taxon>
        <taxon>Magnoliopsida</taxon>
        <taxon>Liliopsida</taxon>
        <taxon>Asparagales</taxon>
        <taxon>Orchidaceae</taxon>
        <taxon>Orchidoideae</taxon>
        <taxon>Orchideae</taxon>
        <taxon>Orchidinae</taxon>
        <taxon>Platanthera</taxon>
    </lineage>
</organism>
<comment type="caution">
    <text evidence="1">The sequence shown here is derived from an EMBL/GenBank/DDBJ whole genome shotgun (WGS) entry which is preliminary data.</text>
</comment>